<evidence type="ECO:0000256" key="5">
    <source>
        <dbReference type="ARBA" id="ARBA00022630"/>
    </source>
</evidence>
<keyword evidence="17" id="KW-1185">Reference proteome</keyword>
<gene>
    <name evidence="16" type="ORF">BCR33DRAFT_679661</name>
</gene>
<dbReference type="Pfam" id="PF00258">
    <property type="entry name" value="Flavodoxin_1"/>
    <property type="match status" value="1"/>
</dbReference>
<dbReference type="GO" id="GO:0005506">
    <property type="term" value="F:iron ion binding"/>
    <property type="evidence" value="ECO:0007669"/>
    <property type="project" value="InterPro"/>
</dbReference>
<dbReference type="InterPro" id="IPR017927">
    <property type="entry name" value="FAD-bd_FR_type"/>
</dbReference>
<dbReference type="InterPro" id="IPR001128">
    <property type="entry name" value="Cyt_P450"/>
</dbReference>
<dbReference type="PROSITE" id="PS50902">
    <property type="entry name" value="FLAVODOXIN_LIKE"/>
    <property type="match status" value="1"/>
</dbReference>
<dbReference type="Gene3D" id="2.40.30.10">
    <property type="entry name" value="Translation factors"/>
    <property type="match status" value="1"/>
</dbReference>
<dbReference type="OrthoDB" id="1470350at2759"/>
<accession>A0A1Y2CAN1</accession>
<dbReference type="Gene3D" id="3.40.50.360">
    <property type="match status" value="1"/>
</dbReference>
<comment type="cofactor">
    <cofactor evidence="1">
        <name>FMN</name>
        <dbReference type="ChEBI" id="CHEBI:58210"/>
    </cofactor>
</comment>
<dbReference type="PRINTS" id="PR00371">
    <property type="entry name" value="FPNCR"/>
</dbReference>
<dbReference type="PROSITE" id="PS00086">
    <property type="entry name" value="CYTOCHROME_P450"/>
    <property type="match status" value="1"/>
</dbReference>
<comment type="cofactor">
    <cofactor evidence="2">
        <name>FAD</name>
        <dbReference type="ChEBI" id="CHEBI:57692"/>
    </cofactor>
</comment>
<dbReference type="GO" id="GO:0004497">
    <property type="term" value="F:monooxygenase activity"/>
    <property type="evidence" value="ECO:0007669"/>
    <property type="project" value="InterPro"/>
</dbReference>
<feature type="domain" description="Flavodoxin-like" evidence="14">
    <location>
        <begin position="592"/>
        <end position="762"/>
    </location>
</feature>
<keyword evidence="7" id="KW-0479">Metal-binding</keyword>
<evidence type="ECO:0000256" key="8">
    <source>
        <dbReference type="ARBA" id="ARBA00022827"/>
    </source>
</evidence>
<dbReference type="InterPro" id="IPR023173">
    <property type="entry name" value="NADPH_Cyt_P450_Rdtase_alpha"/>
</dbReference>
<dbReference type="GO" id="GO:0050660">
    <property type="term" value="F:flavin adenine dinucleotide binding"/>
    <property type="evidence" value="ECO:0007669"/>
    <property type="project" value="TreeGrafter"/>
</dbReference>
<comment type="caution">
    <text evidence="16">The sequence shown here is derived from an EMBL/GenBank/DDBJ whole genome shotgun (WGS) entry which is preliminary data.</text>
</comment>
<evidence type="ECO:0000256" key="10">
    <source>
        <dbReference type="ARBA" id="ARBA00023002"/>
    </source>
</evidence>
<keyword evidence="5" id="KW-0285">Flavoprotein</keyword>
<evidence type="ECO:0000256" key="6">
    <source>
        <dbReference type="ARBA" id="ARBA00022643"/>
    </source>
</evidence>
<dbReference type="SUPFAM" id="SSF48264">
    <property type="entry name" value="Cytochrome P450"/>
    <property type="match status" value="1"/>
</dbReference>
<dbReference type="InterPro" id="IPR003097">
    <property type="entry name" value="CysJ-like_FAD-binding"/>
</dbReference>
<evidence type="ECO:0000256" key="3">
    <source>
        <dbReference type="ARBA" id="ARBA00010018"/>
    </source>
</evidence>
<dbReference type="PANTHER" id="PTHR19384:SF17">
    <property type="entry name" value="NADPH--CYTOCHROME P450 REDUCTASE"/>
    <property type="match status" value="1"/>
</dbReference>
<dbReference type="Gene3D" id="1.20.990.10">
    <property type="entry name" value="NADPH-cytochrome p450 Reductase, Chain A, domain 3"/>
    <property type="match status" value="1"/>
</dbReference>
<dbReference type="STRING" id="329046.A0A1Y2CAN1"/>
<keyword evidence="8" id="KW-0274">FAD</keyword>
<organism evidence="16 17">
    <name type="scientific">Rhizoclosmatium globosum</name>
    <dbReference type="NCBI Taxonomy" id="329046"/>
    <lineage>
        <taxon>Eukaryota</taxon>
        <taxon>Fungi</taxon>
        <taxon>Fungi incertae sedis</taxon>
        <taxon>Chytridiomycota</taxon>
        <taxon>Chytridiomycota incertae sedis</taxon>
        <taxon>Chytridiomycetes</taxon>
        <taxon>Chytridiales</taxon>
        <taxon>Chytriomycetaceae</taxon>
        <taxon>Rhizoclosmatium</taxon>
    </lineage>
</organism>
<comment type="catalytic activity">
    <reaction evidence="13">
        <text>2 oxidized [cytochrome P450] + NADPH = 2 reduced [cytochrome P450] + NADP(+) + H(+)</text>
        <dbReference type="Rhea" id="RHEA:24040"/>
        <dbReference type="Rhea" id="RHEA-COMP:14627"/>
        <dbReference type="Rhea" id="RHEA-COMP:14628"/>
        <dbReference type="ChEBI" id="CHEBI:15378"/>
        <dbReference type="ChEBI" id="CHEBI:55376"/>
        <dbReference type="ChEBI" id="CHEBI:57783"/>
        <dbReference type="ChEBI" id="CHEBI:58349"/>
        <dbReference type="ChEBI" id="CHEBI:60344"/>
        <dbReference type="EC" id="1.6.2.4"/>
    </reaction>
</comment>
<dbReference type="AlphaFoldDB" id="A0A1Y2CAN1"/>
<dbReference type="GO" id="GO:0003958">
    <property type="term" value="F:NADPH-hemoprotein reductase activity"/>
    <property type="evidence" value="ECO:0007669"/>
    <property type="project" value="UniProtKB-EC"/>
</dbReference>
<evidence type="ECO:0000256" key="2">
    <source>
        <dbReference type="ARBA" id="ARBA00001974"/>
    </source>
</evidence>
<evidence type="ECO:0000259" key="15">
    <source>
        <dbReference type="PROSITE" id="PS51384"/>
    </source>
</evidence>
<dbReference type="InterPro" id="IPR017972">
    <property type="entry name" value="Cyt_P450_CS"/>
</dbReference>
<protein>
    <recommendedName>
        <fullName evidence="12">NADPH--hemoprotein reductase</fullName>
        <ecNumber evidence="12">1.6.2.4</ecNumber>
    </recommendedName>
</protein>
<dbReference type="InterPro" id="IPR008254">
    <property type="entry name" value="Flavodoxin/NO_synth"/>
</dbReference>
<dbReference type="InterPro" id="IPR017938">
    <property type="entry name" value="Riboflavin_synthase-like_b-brl"/>
</dbReference>
<evidence type="ECO:0000313" key="17">
    <source>
        <dbReference type="Proteomes" id="UP000193642"/>
    </source>
</evidence>
<dbReference type="Gene3D" id="1.10.630.10">
    <property type="entry name" value="Cytochrome P450"/>
    <property type="match status" value="1"/>
</dbReference>
<evidence type="ECO:0000313" key="16">
    <source>
        <dbReference type="EMBL" id="ORY44090.1"/>
    </source>
</evidence>
<dbReference type="InterPro" id="IPR001433">
    <property type="entry name" value="OxRdtase_FAD/NAD-bd"/>
</dbReference>
<keyword evidence="9" id="KW-0521">NADP</keyword>
<dbReference type="InterPro" id="IPR036396">
    <property type="entry name" value="Cyt_P450_sf"/>
</dbReference>
<dbReference type="SUPFAM" id="SSF52218">
    <property type="entry name" value="Flavoproteins"/>
    <property type="match status" value="1"/>
</dbReference>
<keyword evidence="6" id="KW-0288">FMN</keyword>
<dbReference type="InterPro" id="IPR001709">
    <property type="entry name" value="Flavoprot_Pyr_Nucl_cyt_Rdtase"/>
</dbReference>
<keyword evidence="10" id="KW-0560">Oxidoreductase</keyword>
<evidence type="ECO:0000256" key="7">
    <source>
        <dbReference type="ARBA" id="ARBA00022723"/>
    </source>
</evidence>
<keyword evidence="4" id="KW-0813">Transport</keyword>
<feature type="domain" description="FAD-binding FR-type" evidence="15">
    <location>
        <begin position="807"/>
        <end position="1054"/>
    </location>
</feature>
<keyword evidence="11" id="KW-0408">Iron</keyword>
<evidence type="ECO:0000256" key="4">
    <source>
        <dbReference type="ARBA" id="ARBA00022448"/>
    </source>
</evidence>
<proteinExistence type="inferred from homology"/>
<dbReference type="PRINTS" id="PR00369">
    <property type="entry name" value="FLAVODOXIN"/>
</dbReference>
<dbReference type="Pfam" id="PF00667">
    <property type="entry name" value="FAD_binding_1"/>
    <property type="match status" value="1"/>
</dbReference>
<evidence type="ECO:0000256" key="11">
    <source>
        <dbReference type="ARBA" id="ARBA00023004"/>
    </source>
</evidence>
<evidence type="ECO:0000256" key="12">
    <source>
        <dbReference type="ARBA" id="ARBA00023797"/>
    </source>
</evidence>
<dbReference type="PROSITE" id="PS51384">
    <property type="entry name" value="FAD_FR"/>
    <property type="match status" value="1"/>
</dbReference>
<dbReference type="GO" id="GO:0020037">
    <property type="term" value="F:heme binding"/>
    <property type="evidence" value="ECO:0007669"/>
    <property type="project" value="InterPro"/>
</dbReference>
<reference evidence="16 17" key="1">
    <citation type="submission" date="2016-07" db="EMBL/GenBank/DDBJ databases">
        <title>Pervasive Adenine N6-methylation of Active Genes in Fungi.</title>
        <authorList>
            <consortium name="DOE Joint Genome Institute"/>
            <person name="Mondo S.J."/>
            <person name="Dannebaum R.O."/>
            <person name="Kuo R.C."/>
            <person name="Labutti K."/>
            <person name="Haridas S."/>
            <person name="Kuo A."/>
            <person name="Salamov A."/>
            <person name="Ahrendt S.R."/>
            <person name="Lipzen A."/>
            <person name="Sullivan W."/>
            <person name="Andreopoulos W.B."/>
            <person name="Clum A."/>
            <person name="Lindquist E."/>
            <person name="Daum C."/>
            <person name="Ramamoorthy G.K."/>
            <person name="Gryganskyi A."/>
            <person name="Culley D."/>
            <person name="Magnuson J.K."/>
            <person name="James T.Y."/>
            <person name="O'Malley M.A."/>
            <person name="Stajich J.E."/>
            <person name="Spatafora J.W."/>
            <person name="Visel A."/>
            <person name="Grigoriev I.V."/>
        </authorList>
    </citation>
    <scope>NUCLEOTIDE SEQUENCE [LARGE SCALE GENOMIC DNA]</scope>
    <source>
        <strain evidence="16 17">JEL800</strain>
    </source>
</reference>
<dbReference type="Pfam" id="PF00067">
    <property type="entry name" value="p450"/>
    <property type="match status" value="1"/>
</dbReference>
<dbReference type="EC" id="1.6.2.4" evidence="12"/>
<dbReference type="InterPro" id="IPR029039">
    <property type="entry name" value="Flavoprotein-like_sf"/>
</dbReference>
<dbReference type="GO" id="GO:0010181">
    <property type="term" value="F:FMN binding"/>
    <property type="evidence" value="ECO:0007669"/>
    <property type="project" value="InterPro"/>
</dbReference>
<comment type="similarity">
    <text evidence="3">In the N-terminal section; belongs to the cytochrome P450 family.</text>
</comment>
<sequence length="1205" mass="133602">MLTTGHANNIIVVREGQEGNWKENGKIFNLTEFNDLVAFRSAVGSHFGVDAKNMKFMDVLGNQVFTFDEVRSKDIVVAAGGAVSTEAMKDNAESPVIPGPKGSLLWGNLYDVFPDPLNQVRALFKNFGPLVTVTLVGDKKVYTDDPKYVEIMAKESDVYCKKVQGALLEMKAVGGRGIFTTNGTDPDWQLGHKILMPAFSPKAIKAYAADMSHLADKCNQCFQQFADANEKVDIYRWMTNYTFETIGKTGFGYDFGLLEDKDKPIHPFVSGMAFCLAEGITRSKNPAVYKKLPLASNYRIEKEIKMMHSIVEDVIQKRKHMISRNEETPKDLLTFMLMEKTAEGKGMDDEMIRDQVLTMLIAGHETTSNTLSWALFELAQRPRIVETCLQEIVNVGIEDGVVPTDKQISELQYIERVIKETLRFHTPVRAISKQAQCDNVLPGGYKVNSGTNCIIALDAMHHNPDVWADPESFDPDRWLPEAESQRSLYSWLPFSIGPRGCIGRQFAIQEAKIGLAKFLRRFSFTALDPEKVSYNPNVITTAPVNMWMKVSPRTNLPKATNVQVISAGKPSAVQATVTALELKPQTVPFPPFTFLYGSNSGTSMDYANTLASKVKKLGATDVVISSLDDFLPLMNERFASSASSNEVIKHALIVVTATYNGTPPDNAEKFDVWMSNTNTLAAQPLAGIHFAVFGCGNKQWRTYQVFPSKMDHSLEALGGTRFVTPGAGDANDDIDGDFAGIFYNVSRINLLLSFKEFLHSLSSEWRSRFTNVVDDEADKKEATLTDGLTIKTIAPQHSEWKSARNTDSTYNSTILVNRELQNVAGSHRSTRHLEISVDKEYLPGDHLEVIPQNDPEIVDVIAQGLGLALDATFIPTEVDSASLASTRSVAASLSVGIPVTLRYLMVNRADLLGPPNRLFVSLFAKKLESIDSTAAEALKLVTSPNSKKEFELFVKKFRTILELMEAFPMVNDISLNEFLCCIPAMVPRRYSIASSPLVLKDRVSLAVGVVQDVDHEKKKTYWGQSSGFFYRVAGCENVRLSATVKSCKDTFRAPKDISTPLIMVCAGTGLAPFMGFLQDRQARNFIAPLAETHLFFGCRNEDDFIYQAELKEFEKQGVLTKAHIAFSRSNTGHKKYVQHLLMDEGVLLWNLMHERGGRLYVCGAAGGMAKDVRKALGKVAQQIGGIPETEVAAWLENCCVEDVWG</sequence>
<evidence type="ECO:0000256" key="9">
    <source>
        <dbReference type="ARBA" id="ARBA00022857"/>
    </source>
</evidence>
<dbReference type="GO" id="GO:0005829">
    <property type="term" value="C:cytosol"/>
    <property type="evidence" value="ECO:0007669"/>
    <property type="project" value="TreeGrafter"/>
</dbReference>
<evidence type="ECO:0000259" key="14">
    <source>
        <dbReference type="PROSITE" id="PS50902"/>
    </source>
</evidence>
<dbReference type="SUPFAM" id="SSF52343">
    <property type="entry name" value="Ferredoxin reductase-like, C-terminal NADP-linked domain"/>
    <property type="match status" value="1"/>
</dbReference>
<name>A0A1Y2CAN1_9FUNG</name>
<dbReference type="PANTHER" id="PTHR19384">
    <property type="entry name" value="NITRIC OXIDE SYNTHASE-RELATED"/>
    <property type="match status" value="1"/>
</dbReference>
<evidence type="ECO:0000256" key="13">
    <source>
        <dbReference type="ARBA" id="ARBA00049342"/>
    </source>
</evidence>
<dbReference type="Proteomes" id="UP000193642">
    <property type="component" value="Unassembled WGS sequence"/>
</dbReference>
<dbReference type="InterPro" id="IPR001094">
    <property type="entry name" value="Flavdoxin-like"/>
</dbReference>
<evidence type="ECO:0000256" key="1">
    <source>
        <dbReference type="ARBA" id="ARBA00001917"/>
    </source>
</evidence>
<dbReference type="GO" id="GO:0016705">
    <property type="term" value="F:oxidoreductase activity, acting on paired donors, with incorporation or reduction of molecular oxygen"/>
    <property type="evidence" value="ECO:0007669"/>
    <property type="project" value="InterPro"/>
</dbReference>
<dbReference type="InterPro" id="IPR039261">
    <property type="entry name" value="FNR_nucleotide-bd"/>
</dbReference>
<dbReference type="EMBL" id="MCGO01000023">
    <property type="protein sequence ID" value="ORY44090.1"/>
    <property type="molecule type" value="Genomic_DNA"/>
</dbReference>
<dbReference type="SUPFAM" id="SSF63380">
    <property type="entry name" value="Riboflavin synthase domain-like"/>
    <property type="match status" value="1"/>
</dbReference>
<dbReference type="Gene3D" id="3.40.50.80">
    <property type="entry name" value="Nucleotide-binding domain of ferredoxin-NADP reductase (FNR) module"/>
    <property type="match status" value="1"/>
</dbReference>
<dbReference type="Pfam" id="PF00175">
    <property type="entry name" value="NAD_binding_1"/>
    <property type="match status" value="1"/>
</dbReference>